<reference evidence="5" key="1">
    <citation type="journal article" date="2019" name="Int. J. Syst. Evol. Microbiol.">
        <title>The Global Catalogue of Microorganisms (GCM) 10K type strain sequencing project: providing services to taxonomists for standard genome sequencing and annotation.</title>
        <authorList>
            <consortium name="The Broad Institute Genomics Platform"/>
            <consortium name="The Broad Institute Genome Sequencing Center for Infectious Disease"/>
            <person name="Wu L."/>
            <person name="Ma J."/>
        </authorList>
    </citation>
    <scope>NUCLEOTIDE SEQUENCE [LARGE SCALE GENOMIC DNA]</scope>
    <source>
        <strain evidence="5">JCM 17979</strain>
    </source>
</reference>
<evidence type="ECO:0000259" key="3">
    <source>
        <dbReference type="PROSITE" id="PS50043"/>
    </source>
</evidence>
<dbReference type="Gene3D" id="3.40.50.300">
    <property type="entry name" value="P-loop containing nucleotide triphosphate hydrolases"/>
    <property type="match status" value="1"/>
</dbReference>
<dbReference type="Gene3D" id="1.10.10.10">
    <property type="entry name" value="Winged helix-like DNA-binding domain superfamily/Winged helix DNA-binding domain"/>
    <property type="match status" value="1"/>
</dbReference>
<dbReference type="PROSITE" id="PS50043">
    <property type="entry name" value="HTH_LUXR_2"/>
    <property type="match status" value="1"/>
</dbReference>
<keyword evidence="2" id="KW-0067">ATP-binding</keyword>
<name>A0ABP9BBD1_9PSEU</name>
<dbReference type="SUPFAM" id="SSF52540">
    <property type="entry name" value="P-loop containing nucleoside triphosphate hydrolases"/>
    <property type="match status" value="1"/>
</dbReference>
<dbReference type="Pfam" id="PF13191">
    <property type="entry name" value="AAA_16"/>
    <property type="match status" value="1"/>
</dbReference>
<evidence type="ECO:0000313" key="5">
    <source>
        <dbReference type="Proteomes" id="UP001500928"/>
    </source>
</evidence>
<dbReference type="InterPro" id="IPR016032">
    <property type="entry name" value="Sig_transdc_resp-reg_C-effctor"/>
</dbReference>
<accession>A0ABP9BBD1</accession>
<dbReference type="CDD" id="cd06170">
    <property type="entry name" value="LuxR_C_like"/>
    <property type="match status" value="1"/>
</dbReference>
<dbReference type="EMBL" id="BAABHO010000021">
    <property type="protein sequence ID" value="GAA4792206.1"/>
    <property type="molecule type" value="Genomic_DNA"/>
</dbReference>
<comment type="caution">
    <text evidence="4">The sequence shown here is derived from an EMBL/GenBank/DDBJ whole genome shotgun (WGS) entry which is preliminary data.</text>
</comment>
<dbReference type="InterPro" id="IPR000792">
    <property type="entry name" value="Tscrpt_reg_LuxR_C"/>
</dbReference>
<organism evidence="4 5">
    <name type="scientific">Actinomycetospora chlora</name>
    <dbReference type="NCBI Taxonomy" id="663608"/>
    <lineage>
        <taxon>Bacteria</taxon>
        <taxon>Bacillati</taxon>
        <taxon>Actinomycetota</taxon>
        <taxon>Actinomycetes</taxon>
        <taxon>Pseudonocardiales</taxon>
        <taxon>Pseudonocardiaceae</taxon>
        <taxon>Actinomycetospora</taxon>
    </lineage>
</organism>
<evidence type="ECO:0000313" key="4">
    <source>
        <dbReference type="EMBL" id="GAA4792206.1"/>
    </source>
</evidence>
<gene>
    <name evidence="4" type="ORF">GCM10023200_29530</name>
</gene>
<dbReference type="Gene3D" id="1.25.40.10">
    <property type="entry name" value="Tetratricopeptide repeat domain"/>
    <property type="match status" value="1"/>
</dbReference>
<dbReference type="RefSeq" id="WP_345415971.1">
    <property type="nucleotide sequence ID" value="NZ_BAABHO010000021.1"/>
</dbReference>
<evidence type="ECO:0000256" key="2">
    <source>
        <dbReference type="ARBA" id="ARBA00022840"/>
    </source>
</evidence>
<feature type="domain" description="HTH luxR-type" evidence="3">
    <location>
        <begin position="824"/>
        <end position="887"/>
    </location>
</feature>
<dbReference type="PANTHER" id="PTHR16305:SF35">
    <property type="entry name" value="TRANSCRIPTIONAL ACTIVATOR DOMAIN"/>
    <property type="match status" value="1"/>
</dbReference>
<dbReference type="InterPro" id="IPR027417">
    <property type="entry name" value="P-loop_NTPase"/>
</dbReference>
<keyword evidence="1" id="KW-0547">Nucleotide-binding</keyword>
<dbReference type="Proteomes" id="UP001500928">
    <property type="component" value="Unassembled WGS sequence"/>
</dbReference>
<dbReference type="SUPFAM" id="SSF46894">
    <property type="entry name" value="C-terminal effector domain of the bipartite response regulators"/>
    <property type="match status" value="1"/>
</dbReference>
<keyword evidence="5" id="KW-1185">Reference proteome</keyword>
<dbReference type="InterPro" id="IPR041664">
    <property type="entry name" value="AAA_16"/>
</dbReference>
<dbReference type="InterPro" id="IPR036388">
    <property type="entry name" value="WH-like_DNA-bd_sf"/>
</dbReference>
<dbReference type="PANTHER" id="PTHR16305">
    <property type="entry name" value="TESTICULAR SOLUBLE ADENYLYL CYCLASE"/>
    <property type="match status" value="1"/>
</dbReference>
<dbReference type="SUPFAM" id="SSF48452">
    <property type="entry name" value="TPR-like"/>
    <property type="match status" value="1"/>
</dbReference>
<sequence length="887" mass="92229">MSTAALREDRVLVGRDDETAWLARGWARARDGRATRLLVTGPAGIGKSALVDAFADGRDGAVAARVEADADPAAGAFLDQLARALGAGPAPSPDAAPTPLLEALGTLQDRGPVVLVLHDLQDVDEASAVVLARLVRRLHHDRVLVVATVRDTPSARWARLFADGPDAGTRELGGLDEAGVRALVHARRPGRWSAAVVARLHRGTAGHPLHLATLLQELPEDVLRGTSPLPAPRRLVEEVRAVVAGLDGPARAVLAVLAVLDQASDAALVGRLAGVGVAERDRAVDVLVAEGLVESRAAGPRPLLRVHHPLVRGAVHDGLSPDERRRRHLDAAAALGGRAALEHRVAAGHGEPDETLAADLETSAAAEPTDHRDAATRLLAAADVSPTGPAAERRLLAGALRLVEAYDTDRLAALAPRIREAGPGPERAVVLGFLLSVENHPDAALHLQQALDDPGAPPEVRALAGVRLGLEHVFRGRGAAAARAAAAVDDLTTSPTRAEQGIMLQALGRALEHGPAAGLALLDDVVAPALSAEPVVAAGMLHLAAGDPAAARDSLTEGIARVRRGAACLAIHRAHVHLAEACFHTGRWDRAEAEAEIALVWFADGDRTWAEATAHAVAALVPAARGDADRAGRHLADARAVLGVTFSPQGAGAVALAETVLARSLGDPARALRAVGRLAEAGGRGGMLSGPWATWRLLHVEALLDTGDERGARRRLRDAPRTGAPLGFALGRHRLQGRLAEAAGDPAGAASSYRAGLDLAARHLDDVADACPLALADLHAALGTLLGDTGDGRAHRDAARGTFVELGARPRLDRLELAGARDGGPPDPSPLTPRERQVAELAARGLTSREVAASLWVTPKAVDFHLGNVYAKLGISSRRQLRGRTFA</sequence>
<protein>
    <submittedName>
        <fullName evidence="4">DUF2791 family P-loop domain-containing protein</fullName>
    </submittedName>
</protein>
<dbReference type="Pfam" id="PF00196">
    <property type="entry name" value="GerE"/>
    <property type="match status" value="1"/>
</dbReference>
<dbReference type="InterPro" id="IPR011990">
    <property type="entry name" value="TPR-like_helical_dom_sf"/>
</dbReference>
<evidence type="ECO:0000256" key="1">
    <source>
        <dbReference type="ARBA" id="ARBA00022741"/>
    </source>
</evidence>
<dbReference type="SMART" id="SM00421">
    <property type="entry name" value="HTH_LUXR"/>
    <property type="match status" value="1"/>
</dbReference>
<proteinExistence type="predicted"/>
<dbReference type="PRINTS" id="PR00038">
    <property type="entry name" value="HTHLUXR"/>
</dbReference>